<dbReference type="GO" id="GO:0004065">
    <property type="term" value="F:arylsulfatase activity"/>
    <property type="evidence" value="ECO:0007669"/>
    <property type="project" value="TreeGrafter"/>
</dbReference>
<evidence type="ECO:0000259" key="5">
    <source>
        <dbReference type="Pfam" id="PF00884"/>
    </source>
</evidence>
<dbReference type="AlphaFoldDB" id="A0A858RN32"/>
<comment type="similarity">
    <text evidence="1">Belongs to the sulfatase family.</text>
</comment>
<dbReference type="InterPro" id="IPR017850">
    <property type="entry name" value="Alkaline_phosphatase_core_sf"/>
</dbReference>
<reference evidence="6 7" key="1">
    <citation type="submission" date="2020-04" db="EMBL/GenBank/DDBJ databases">
        <title>Luteolibacter sp. G-1-1-1 isolated from soil.</title>
        <authorList>
            <person name="Dahal R.H."/>
        </authorList>
    </citation>
    <scope>NUCLEOTIDE SEQUENCE [LARGE SCALE GENOMIC DNA]</scope>
    <source>
        <strain evidence="6 7">G-1-1-1</strain>
    </source>
</reference>
<gene>
    <name evidence="6" type="ORF">HHL09_24565</name>
</gene>
<evidence type="ECO:0000256" key="1">
    <source>
        <dbReference type="ARBA" id="ARBA00008779"/>
    </source>
</evidence>
<accession>A0A858RN32</accession>
<dbReference type="InterPro" id="IPR050738">
    <property type="entry name" value="Sulfatase"/>
</dbReference>
<keyword evidence="4" id="KW-0106">Calcium</keyword>
<dbReference type="Proteomes" id="UP000501812">
    <property type="component" value="Chromosome"/>
</dbReference>
<keyword evidence="2" id="KW-0479">Metal-binding</keyword>
<keyword evidence="7" id="KW-1185">Reference proteome</keyword>
<sequence length="532" mass="58728">MKNPITLLLLAGAITLPLLSQEKAPNAFSMPPQDKPYLEPAFPRPEQEKAAAEKLAALEKKTGRKPNVLIILVDDMGWGDPGCFGGGPLIGAPTPNIDKLATEGLKLINVYSQPTCTPSRAALMTGRIPTRSGLTRPTLSGEKPKVNPWADEVTTAKLLSEAGYRTCLSGKWHLGEGEGSYPHQCGYDEYYGILSVISDLSQQFDKRLYPDLVLRPERLAALQELSEPAITKGVKGGKLEIAEKLTSSEELGQIDQKFIAYSEEFIRRMAKEEKPFYLYHSLGRLHNDSYPAKGYEGKSPAGFPQRDALVETDDIVGRLIAALKETGQLENTFVFFTSDNGGNEDLMPDSSYQPFRGGKGSTWEGGVRVPGIAYWPGMIAPGRVSEGLFDLCDMFNTPLALAGITEKIPSERYIDGIDQSSFLLADDGKSKRDAVFVYAENDLMAVRWMEYKVHFKVFINQAAHRNLDESIVTNLGMAPWVYNLYMDPKEQSSQGHSRFEWGLPQVLQRAGRHGATFANYPRKDIGLKKPGG</sequence>
<dbReference type="CDD" id="cd16142">
    <property type="entry name" value="ARS_like"/>
    <property type="match status" value="1"/>
</dbReference>
<evidence type="ECO:0000256" key="2">
    <source>
        <dbReference type="ARBA" id="ARBA00022723"/>
    </source>
</evidence>
<dbReference type="Pfam" id="PF00884">
    <property type="entry name" value="Sulfatase"/>
    <property type="match status" value="1"/>
</dbReference>
<dbReference type="Gene3D" id="3.30.1120.10">
    <property type="match status" value="1"/>
</dbReference>
<dbReference type="InterPro" id="IPR024607">
    <property type="entry name" value="Sulfatase_CS"/>
</dbReference>
<dbReference type="Gene3D" id="3.40.720.10">
    <property type="entry name" value="Alkaline Phosphatase, subunit A"/>
    <property type="match status" value="1"/>
</dbReference>
<dbReference type="RefSeq" id="WP_169457303.1">
    <property type="nucleotide sequence ID" value="NZ_CP051774.1"/>
</dbReference>
<dbReference type="PANTHER" id="PTHR42693:SF53">
    <property type="entry name" value="ENDO-4-O-SULFATASE"/>
    <property type="match status" value="1"/>
</dbReference>
<dbReference type="PROSITE" id="PS00149">
    <property type="entry name" value="SULFATASE_2"/>
    <property type="match status" value="1"/>
</dbReference>
<dbReference type="GO" id="GO:0046872">
    <property type="term" value="F:metal ion binding"/>
    <property type="evidence" value="ECO:0007669"/>
    <property type="project" value="UniProtKB-KW"/>
</dbReference>
<protein>
    <submittedName>
        <fullName evidence="6">Arylsulfatase</fullName>
    </submittedName>
</protein>
<proteinExistence type="inferred from homology"/>
<keyword evidence="3" id="KW-0378">Hydrolase</keyword>
<evidence type="ECO:0000313" key="7">
    <source>
        <dbReference type="Proteomes" id="UP000501812"/>
    </source>
</evidence>
<dbReference type="EMBL" id="CP051774">
    <property type="protein sequence ID" value="QJE98816.1"/>
    <property type="molecule type" value="Genomic_DNA"/>
</dbReference>
<evidence type="ECO:0000256" key="3">
    <source>
        <dbReference type="ARBA" id="ARBA00022801"/>
    </source>
</evidence>
<organism evidence="6 7">
    <name type="scientific">Luteolibacter luteus</name>
    <dbReference type="NCBI Taxonomy" id="2728835"/>
    <lineage>
        <taxon>Bacteria</taxon>
        <taxon>Pseudomonadati</taxon>
        <taxon>Verrucomicrobiota</taxon>
        <taxon>Verrucomicrobiia</taxon>
        <taxon>Verrucomicrobiales</taxon>
        <taxon>Verrucomicrobiaceae</taxon>
        <taxon>Luteolibacter</taxon>
    </lineage>
</organism>
<evidence type="ECO:0000256" key="4">
    <source>
        <dbReference type="ARBA" id="ARBA00022837"/>
    </source>
</evidence>
<name>A0A858RN32_9BACT</name>
<dbReference type="PANTHER" id="PTHR42693">
    <property type="entry name" value="ARYLSULFATASE FAMILY MEMBER"/>
    <property type="match status" value="1"/>
</dbReference>
<dbReference type="InterPro" id="IPR000917">
    <property type="entry name" value="Sulfatase_N"/>
</dbReference>
<feature type="domain" description="Sulfatase N-terminal" evidence="5">
    <location>
        <begin position="66"/>
        <end position="404"/>
    </location>
</feature>
<dbReference type="SUPFAM" id="SSF53649">
    <property type="entry name" value="Alkaline phosphatase-like"/>
    <property type="match status" value="1"/>
</dbReference>
<dbReference type="KEGG" id="luo:HHL09_24565"/>
<dbReference type="Pfam" id="PF14707">
    <property type="entry name" value="Sulfatase_C"/>
    <property type="match status" value="1"/>
</dbReference>
<dbReference type="PROSITE" id="PS00523">
    <property type="entry name" value="SULFATASE_1"/>
    <property type="match status" value="1"/>
</dbReference>
<evidence type="ECO:0000313" key="6">
    <source>
        <dbReference type="EMBL" id="QJE98816.1"/>
    </source>
</evidence>